<evidence type="ECO:0000256" key="2">
    <source>
        <dbReference type="ARBA" id="ARBA00022692"/>
    </source>
</evidence>
<comment type="subcellular location">
    <subcellularLocation>
        <location evidence="1">Membrane</location>
        <topology evidence="1">Multi-pass membrane protein</topology>
    </subcellularLocation>
</comment>
<feature type="transmembrane region" description="Helical" evidence="5">
    <location>
        <begin position="162"/>
        <end position="181"/>
    </location>
</feature>
<dbReference type="GO" id="GO:0005774">
    <property type="term" value="C:vacuolar membrane"/>
    <property type="evidence" value="ECO:0007669"/>
    <property type="project" value="TreeGrafter"/>
</dbReference>
<feature type="transmembrane region" description="Helical" evidence="5">
    <location>
        <begin position="282"/>
        <end position="303"/>
    </location>
</feature>
<dbReference type="Pfam" id="PF01490">
    <property type="entry name" value="Aa_trans"/>
    <property type="match status" value="1"/>
</dbReference>
<evidence type="ECO:0000256" key="3">
    <source>
        <dbReference type="ARBA" id="ARBA00022989"/>
    </source>
</evidence>
<evidence type="ECO:0000256" key="4">
    <source>
        <dbReference type="ARBA" id="ARBA00023136"/>
    </source>
</evidence>
<proteinExistence type="evidence at transcript level"/>
<reference evidence="7" key="1">
    <citation type="journal article" date="2015" name="J. Med. Entomol.">
        <title>A Deep Insight Into the Sialotranscriptome of the Chagas Disease Vector, Panstrongylus megistus (Hemiptera: Heteroptera).</title>
        <authorList>
            <person name="Ribeiro J.M."/>
            <person name="Schwarz A."/>
            <person name="Francischetti I.M."/>
        </authorList>
    </citation>
    <scope>NUCLEOTIDE SEQUENCE</scope>
    <source>
        <tissue evidence="7">Salivary glands</tissue>
    </source>
</reference>
<feature type="transmembrane region" description="Helical" evidence="5">
    <location>
        <begin position="324"/>
        <end position="341"/>
    </location>
</feature>
<organism evidence="7">
    <name type="scientific">Panstrongylus megistus</name>
    <dbReference type="NCBI Taxonomy" id="65343"/>
    <lineage>
        <taxon>Eukaryota</taxon>
        <taxon>Metazoa</taxon>
        <taxon>Ecdysozoa</taxon>
        <taxon>Arthropoda</taxon>
        <taxon>Hexapoda</taxon>
        <taxon>Insecta</taxon>
        <taxon>Pterygota</taxon>
        <taxon>Neoptera</taxon>
        <taxon>Paraneoptera</taxon>
        <taxon>Hemiptera</taxon>
        <taxon>Heteroptera</taxon>
        <taxon>Panheteroptera</taxon>
        <taxon>Cimicomorpha</taxon>
        <taxon>Reduviidae</taxon>
        <taxon>Triatominae</taxon>
        <taxon>Panstrongylus</taxon>
    </lineage>
</organism>
<evidence type="ECO:0000313" key="7">
    <source>
        <dbReference type="EMBL" id="JAC87268.1"/>
    </source>
</evidence>
<keyword evidence="3 5" id="KW-1133">Transmembrane helix</keyword>
<feature type="transmembrane region" description="Helical" evidence="5">
    <location>
        <begin position="201"/>
        <end position="221"/>
    </location>
</feature>
<feature type="transmembrane region" description="Helical" evidence="5">
    <location>
        <begin position="96"/>
        <end position="120"/>
    </location>
</feature>
<keyword evidence="2 5" id="KW-0812">Transmembrane</keyword>
<feature type="transmembrane region" description="Helical" evidence="5">
    <location>
        <begin position="140"/>
        <end position="157"/>
    </location>
</feature>
<protein>
    <submittedName>
        <fullName evidence="7">Putative amino acid transporter</fullName>
    </submittedName>
</protein>
<sequence>ETNRKTSYWEGLVHMFRGTVGTGILALPSAFNQAGYLGGTIGVIVVTLMVNYCAIILAKSQLELSRRRKATTMTYQATVGAAFEDGPKMAKNLAPIFMKATNSLLLFGQIVSNCAYVVFIATNLKEVLDPYLGSRSLREYIAWTTPFIMATNLVISLKKMAIVSLFGNTVLLSSVAVIFYYVTQDLPPLEERNMFGHVKDIPLFVGTVYFASGCITLILPLQNNMKKPSKMSSKFGVLNMNSFLTGTLHLIFGLLGYLKYGPAAKQGTVTVNLPPSSISVKLVQIFLSISTMTATAVHNYVVVDLMWEDYLCNIVKKNVSLVKYAMRIVLVLITVLGAMVVPNLKMLIALVGIIGQCTLSSTMPCIIHMFTYHHEQPTRGAYIKKFCIDIIVLMFNFFILISELSKTIIDIIEKFN</sequence>
<feature type="domain" description="Amino acid transporter transmembrane" evidence="6">
    <location>
        <begin position="4"/>
        <end position="408"/>
    </location>
</feature>
<feature type="non-terminal residue" evidence="7">
    <location>
        <position position="1"/>
    </location>
</feature>
<feature type="transmembrane region" description="Helical" evidence="5">
    <location>
        <begin position="347"/>
        <end position="370"/>
    </location>
</feature>
<evidence type="ECO:0000259" key="6">
    <source>
        <dbReference type="Pfam" id="PF01490"/>
    </source>
</evidence>
<dbReference type="PANTHER" id="PTHR22950:SF680">
    <property type="entry name" value="PROTON-COUPLED AMINO ACID TRANSPORTER 4-LIKE PROTEIN"/>
    <property type="match status" value="1"/>
</dbReference>
<feature type="transmembrane region" description="Helical" evidence="5">
    <location>
        <begin position="37"/>
        <end position="58"/>
    </location>
</feature>
<dbReference type="PANTHER" id="PTHR22950">
    <property type="entry name" value="AMINO ACID TRANSPORTER"/>
    <property type="match status" value="1"/>
</dbReference>
<keyword evidence="4 5" id="KW-0472">Membrane</keyword>
<evidence type="ECO:0000256" key="5">
    <source>
        <dbReference type="SAM" id="Phobius"/>
    </source>
</evidence>
<feature type="transmembrane region" description="Helical" evidence="5">
    <location>
        <begin position="242"/>
        <end position="262"/>
    </location>
</feature>
<accession>A0A069DT45</accession>
<dbReference type="AlphaFoldDB" id="A0A069DT45"/>
<feature type="transmembrane region" description="Helical" evidence="5">
    <location>
        <begin position="12"/>
        <end position="31"/>
    </location>
</feature>
<name>A0A069DT45_9HEMI</name>
<dbReference type="GO" id="GO:0015179">
    <property type="term" value="F:L-amino acid transmembrane transporter activity"/>
    <property type="evidence" value="ECO:0007669"/>
    <property type="project" value="TreeGrafter"/>
</dbReference>
<evidence type="ECO:0000256" key="1">
    <source>
        <dbReference type="ARBA" id="ARBA00004141"/>
    </source>
</evidence>
<dbReference type="InterPro" id="IPR013057">
    <property type="entry name" value="AA_transpt_TM"/>
</dbReference>
<dbReference type="EMBL" id="GBGD01001621">
    <property type="protein sequence ID" value="JAC87268.1"/>
    <property type="molecule type" value="mRNA"/>
</dbReference>
<feature type="transmembrane region" description="Helical" evidence="5">
    <location>
        <begin position="382"/>
        <end position="401"/>
    </location>
</feature>